<evidence type="ECO:0000313" key="1">
    <source>
        <dbReference type="EMBL" id="OGY23018.1"/>
    </source>
</evidence>
<gene>
    <name evidence="1" type="ORF">A2126_01730</name>
</gene>
<name>A0A1G1W5T8_9BACT</name>
<evidence type="ECO:0000313" key="2">
    <source>
        <dbReference type="Proteomes" id="UP000178493"/>
    </source>
</evidence>
<organism evidence="1 2">
    <name type="scientific">Candidatus Woykebacteria bacterium GWB1_45_5</name>
    <dbReference type="NCBI Taxonomy" id="1802592"/>
    <lineage>
        <taxon>Bacteria</taxon>
        <taxon>Candidatus Woykeibacteriota</taxon>
    </lineage>
</organism>
<proteinExistence type="predicted"/>
<protein>
    <submittedName>
        <fullName evidence="1">Uncharacterized protein</fullName>
    </submittedName>
</protein>
<dbReference type="EMBL" id="MHCO01000038">
    <property type="protein sequence ID" value="OGY23018.1"/>
    <property type="molecule type" value="Genomic_DNA"/>
</dbReference>
<comment type="caution">
    <text evidence="1">The sequence shown here is derived from an EMBL/GenBank/DDBJ whole genome shotgun (WGS) entry which is preliminary data.</text>
</comment>
<dbReference type="Proteomes" id="UP000178493">
    <property type="component" value="Unassembled WGS sequence"/>
</dbReference>
<sequence length="63" mass="7221">MIRGLKNTQAISMGVKFKMIKSLNFGAVPTIQYLKILMISKIGLVQQKITRKSVLKLLRWCLE</sequence>
<dbReference type="AlphaFoldDB" id="A0A1G1W5T8"/>
<accession>A0A1G1W5T8</accession>
<reference evidence="1 2" key="1">
    <citation type="journal article" date="2016" name="Nat. Commun.">
        <title>Thousands of microbial genomes shed light on interconnected biogeochemical processes in an aquifer system.</title>
        <authorList>
            <person name="Anantharaman K."/>
            <person name="Brown C.T."/>
            <person name="Hug L.A."/>
            <person name="Sharon I."/>
            <person name="Castelle C.J."/>
            <person name="Probst A.J."/>
            <person name="Thomas B.C."/>
            <person name="Singh A."/>
            <person name="Wilkins M.J."/>
            <person name="Karaoz U."/>
            <person name="Brodie E.L."/>
            <person name="Williams K.H."/>
            <person name="Hubbard S.S."/>
            <person name="Banfield J.F."/>
        </authorList>
    </citation>
    <scope>NUCLEOTIDE SEQUENCE [LARGE SCALE GENOMIC DNA]</scope>
</reference>